<dbReference type="VEuPathDB" id="MicrosporidiaDB:AEWR_081210"/>
<dbReference type="InterPro" id="IPR005651">
    <property type="entry name" value="Trm112-like"/>
</dbReference>
<dbReference type="OMA" id="NSCDFTQ"/>
<accession>M1K816</accession>
<organism evidence="1">
    <name type="scientific">Encephalitozoon cuniculi</name>
    <name type="common">Microsporidian parasite</name>
    <dbReference type="NCBI Taxonomy" id="6035"/>
    <lineage>
        <taxon>Eukaryota</taxon>
        <taxon>Fungi</taxon>
        <taxon>Fungi incertae sedis</taxon>
        <taxon>Microsporidia</taxon>
        <taxon>Unikaryonidae</taxon>
        <taxon>Encephalitozoon</taxon>
    </lineage>
</organism>
<name>M1K816_ENCCN</name>
<dbReference type="Pfam" id="PF03966">
    <property type="entry name" value="Trm112p"/>
    <property type="match status" value="1"/>
</dbReference>
<dbReference type="VEuPathDB" id="MicrosporidiaDB:M970_081210"/>
<dbReference type="AlphaFoldDB" id="M1K816"/>
<dbReference type="EMBL" id="KC513605">
    <property type="protein sequence ID" value="AGE95180.1"/>
    <property type="molecule type" value="Genomic_DNA"/>
</dbReference>
<dbReference type="Gene3D" id="2.20.25.10">
    <property type="match status" value="1"/>
</dbReference>
<proteinExistence type="predicted"/>
<sequence>MKPFLLGLLKCKRCSFMTKLILECEKAESNDVDTDDVKIFNKHMFTENGGERLKSLVNSLRDFHGRELSEQDISSFVENPGDDEKIKEFLFGIDVVEGSLRCDMCGLIYPIKGSIVETVDTVESK</sequence>
<dbReference type="VEuPathDB" id="MicrosporidiaDB:ECU08_1170"/>
<reference evidence="1" key="1">
    <citation type="journal article" date="2013" name="Eukaryot. Cell">
        <title>Extremely Reduced Levels of Heterozygosity in the Vertebrate Pathogen Encephalitozoon cuniculi.</title>
        <authorList>
            <person name="Selman M."/>
            <person name="Sak B."/>
            <person name="Kvac M."/>
            <person name="Farinelli L."/>
            <person name="Weiss L.M."/>
            <person name="Corradi N."/>
        </authorList>
    </citation>
    <scope>NUCLEOTIDE SEQUENCE</scope>
</reference>
<protein>
    <recommendedName>
        <fullName evidence="2">Trm112p-like protein</fullName>
    </recommendedName>
</protein>
<dbReference type="VEuPathDB" id="MicrosporidiaDB:AEWQ_081200"/>
<dbReference type="SMR" id="M1K816"/>
<evidence type="ECO:0000313" key="1">
    <source>
        <dbReference type="EMBL" id="AGE95180.1"/>
    </source>
</evidence>
<gene>
    <name evidence="1" type="ORF">ECU08_1170</name>
</gene>
<evidence type="ECO:0008006" key="2">
    <source>
        <dbReference type="Google" id="ProtNLM"/>
    </source>
</evidence>
<dbReference type="VEuPathDB" id="MicrosporidiaDB:AEWD_081160"/>